<dbReference type="Pfam" id="PF00042">
    <property type="entry name" value="Globin"/>
    <property type="match status" value="1"/>
</dbReference>
<dbReference type="RefSeq" id="WP_189093209.1">
    <property type="nucleotide sequence ID" value="NZ_BMQL01000059.1"/>
</dbReference>
<evidence type="ECO:0000259" key="6">
    <source>
        <dbReference type="PROSITE" id="PS01033"/>
    </source>
</evidence>
<protein>
    <submittedName>
        <fullName evidence="7">Hemoglobin</fullName>
    </submittedName>
</protein>
<dbReference type="InterPro" id="IPR009050">
    <property type="entry name" value="Globin-like_sf"/>
</dbReference>
<organism evidence="7 8">
    <name type="scientific">Deinococcus ruber</name>
    <dbReference type="NCBI Taxonomy" id="1848197"/>
    <lineage>
        <taxon>Bacteria</taxon>
        <taxon>Thermotogati</taxon>
        <taxon>Deinococcota</taxon>
        <taxon>Deinococci</taxon>
        <taxon>Deinococcales</taxon>
        <taxon>Deinococcaceae</taxon>
        <taxon>Deinococcus</taxon>
    </lineage>
</organism>
<comment type="caution">
    <text evidence="7">The sequence shown here is derived from an EMBL/GenBank/DDBJ whole genome shotgun (WGS) entry which is preliminary data.</text>
</comment>
<dbReference type="GO" id="GO:0071949">
    <property type="term" value="F:FAD binding"/>
    <property type="evidence" value="ECO:0007669"/>
    <property type="project" value="TreeGrafter"/>
</dbReference>
<dbReference type="PANTHER" id="PTHR43396">
    <property type="entry name" value="FLAVOHEMOPROTEIN"/>
    <property type="match status" value="1"/>
</dbReference>
<evidence type="ECO:0000313" key="8">
    <source>
        <dbReference type="Proteomes" id="UP000603865"/>
    </source>
</evidence>
<keyword evidence="1 5" id="KW-0349">Heme</keyword>
<evidence type="ECO:0000256" key="1">
    <source>
        <dbReference type="ARBA" id="ARBA00022617"/>
    </source>
</evidence>
<name>A0A918CP54_9DEIO</name>
<proteinExistence type="inferred from homology"/>
<reference evidence="7" key="2">
    <citation type="submission" date="2020-09" db="EMBL/GenBank/DDBJ databases">
        <authorList>
            <person name="Sun Q."/>
            <person name="Ohkuma M."/>
        </authorList>
    </citation>
    <scope>NUCLEOTIDE SEQUENCE</scope>
    <source>
        <strain evidence="7">JCM 31311</strain>
    </source>
</reference>
<evidence type="ECO:0000256" key="4">
    <source>
        <dbReference type="ARBA" id="ARBA00023004"/>
    </source>
</evidence>
<gene>
    <name evidence="7" type="ORF">GCM10008957_49580</name>
</gene>
<dbReference type="Proteomes" id="UP000603865">
    <property type="component" value="Unassembled WGS sequence"/>
</dbReference>
<evidence type="ECO:0000256" key="3">
    <source>
        <dbReference type="ARBA" id="ARBA00022723"/>
    </source>
</evidence>
<dbReference type="GO" id="GO:0019825">
    <property type="term" value="F:oxygen binding"/>
    <property type="evidence" value="ECO:0007669"/>
    <property type="project" value="InterPro"/>
</dbReference>
<dbReference type="GO" id="GO:0046210">
    <property type="term" value="P:nitric oxide catabolic process"/>
    <property type="evidence" value="ECO:0007669"/>
    <property type="project" value="TreeGrafter"/>
</dbReference>
<dbReference type="PANTHER" id="PTHR43396:SF3">
    <property type="entry name" value="FLAVOHEMOPROTEIN"/>
    <property type="match status" value="1"/>
</dbReference>
<keyword evidence="4" id="KW-0408">Iron</keyword>
<evidence type="ECO:0000313" key="7">
    <source>
        <dbReference type="EMBL" id="GGR33387.1"/>
    </source>
</evidence>
<dbReference type="AlphaFoldDB" id="A0A918CP54"/>
<dbReference type="GO" id="GO:0046872">
    <property type="term" value="F:metal ion binding"/>
    <property type="evidence" value="ECO:0007669"/>
    <property type="project" value="UniProtKB-KW"/>
</dbReference>
<feature type="domain" description="Globin" evidence="6">
    <location>
        <begin position="1"/>
        <end position="134"/>
    </location>
</feature>
<dbReference type="InterPro" id="IPR000971">
    <property type="entry name" value="Globin"/>
</dbReference>
<evidence type="ECO:0000256" key="2">
    <source>
        <dbReference type="ARBA" id="ARBA00022621"/>
    </source>
</evidence>
<dbReference type="SUPFAM" id="SSF46458">
    <property type="entry name" value="Globin-like"/>
    <property type="match status" value="1"/>
</dbReference>
<dbReference type="PROSITE" id="PS01033">
    <property type="entry name" value="GLOBIN"/>
    <property type="match status" value="1"/>
</dbReference>
<dbReference type="GO" id="GO:0005344">
    <property type="term" value="F:oxygen carrier activity"/>
    <property type="evidence" value="ECO:0007669"/>
    <property type="project" value="UniProtKB-KW"/>
</dbReference>
<keyword evidence="2 5" id="KW-0561">Oxygen transport</keyword>
<dbReference type="Gene3D" id="1.10.490.10">
    <property type="entry name" value="Globins"/>
    <property type="match status" value="1"/>
</dbReference>
<evidence type="ECO:0000256" key="5">
    <source>
        <dbReference type="RuleBase" id="RU000356"/>
    </source>
</evidence>
<dbReference type="GO" id="GO:0008941">
    <property type="term" value="F:nitric oxide dioxygenase NAD(P)H activity"/>
    <property type="evidence" value="ECO:0007669"/>
    <property type="project" value="TreeGrafter"/>
</dbReference>
<accession>A0A918CP54</accession>
<dbReference type="GO" id="GO:0020037">
    <property type="term" value="F:heme binding"/>
    <property type="evidence" value="ECO:0007669"/>
    <property type="project" value="InterPro"/>
</dbReference>
<dbReference type="CDD" id="cd12131">
    <property type="entry name" value="HGbI-like"/>
    <property type="match status" value="1"/>
</dbReference>
<dbReference type="GO" id="GO:0071500">
    <property type="term" value="P:cellular response to nitrosative stress"/>
    <property type="evidence" value="ECO:0007669"/>
    <property type="project" value="TreeGrafter"/>
</dbReference>
<comment type="similarity">
    <text evidence="5">Belongs to the globin family.</text>
</comment>
<reference evidence="7" key="1">
    <citation type="journal article" date="2014" name="Int. J. Syst. Evol. Microbiol.">
        <title>Complete genome sequence of Corynebacterium casei LMG S-19264T (=DSM 44701T), isolated from a smear-ripened cheese.</title>
        <authorList>
            <consortium name="US DOE Joint Genome Institute (JGI-PGF)"/>
            <person name="Walter F."/>
            <person name="Albersmeier A."/>
            <person name="Kalinowski J."/>
            <person name="Ruckert C."/>
        </authorList>
    </citation>
    <scope>NUCLEOTIDE SEQUENCE</scope>
    <source>
        <strain evidence="7">JCM 31311</strain>
    </source>
</reference>
<keyword evidence="8" id="KW-1185">Reference proteome</keyword>
<keyword evidence="3" id="KW-0479">Metal-binding</keyword>
<sequence>MKKRTVELVQTSFAQVQPIAAVASTLFYARLFELDPDLKALFRGDMNEQGHKLMTMLGIAVANLNKPEIVMPALRKLGERHAGYGVTDAHYDTVGAALLWTLEQGLGPAFTPEVRDAWAAVYVVVSDTMKAAARRVSAADRPFSGQERHAGLT</sequence>
<dbReference type="InterPro" id="IPR012292">
    <property type="entry name" value="Globin/Proto"/>
</dbReference>
<keyword evidence="5" id="KW-0813">Transport</keyword>
<dbReference type="EMBL" id="BMQL01000059">
    <property type="protein sequence ID" value="GGR33387.1"/>
    <property type="molecule type" value="Genomic_DNA"/>
</dbReference>